<geneLocation type="plasmid" evidence="2">
    <name>p716811-VIM</name>
</geneLocation>
<protein>
    <submittedName>
        <fullName evidence="2">Uncharacterized protein</fullName>
    </submittedName>
</protein>
<dbReference type="AlphaFoldDB" id="A0A6B7PWJ5"/>
<organism evidence="2">
    <name type="scientific">Pseudomonas putida</name>
    <name type="common">Arthrobacter siderocapsulatus</name>
    <dbReference type="NCBI Taxonomy" id="303"/>
    <lineage>
        <taxon>Bacteria</taxon>
        <taxon>Pseudomonadati</taxon>
        <taxon>Pseudomonadota</taxon>
        <taxon>Gammaproteobacteria</taxon>
        <taxon>Pseudomonadales</taxon>
        <taxon>Pseudomonadaceae</taxon>
        <taxon>Pseudomonas</taxon>
    </lineage>
</organism>
<dbReference type="EMBL" id="MN310372">
    <property type="protein sequence ID" value="QFX76700.1"/>
    <property type="molecule type" value="Genomic_DNA"/>
</dbReference>
<reference evidence="2" key="1">
    <citation type="submission" date="2019-08" db="EMBL/GenBank/DDBJ databases">
        <authorList>
            <person name="Zhou D."/>
            <person name="Chen F."/>
        </authorList>
    </citation>
    <scope>NUCLEOTIDE SEQUENCE</scope>
    <source>
        <strain evidence="2">150716811</strain>
        <plasmid evidence="2">p716811-VIM</plasmid>
    </source>
</reference>
<evidence type="ECO:0000256" key="1">
    <source>
        <dbReference type="SAM" id="Phobius"/>
    </source>
</evidence>
<feature type="transmembrane region" description="Helical" evidence="1">
    <location>
        <begin position="12"/>
        <end position="32"/>
    </location>
</feature>
<accession>A0A6B7PWJ5</accession>
<sequence length="86" mass="9970">MLAKSKQPNGVKYNIQLLMNGWVVAALFWVVGSLTDFLLEKFEIIPAYSYGFWVKVIGWAMGGFFVALFIIRLVIYRYHVKMGKYL</sequence>
<name>A0A6B7PWJ5_PSEPU</name>
<keyword evidence="2" id="KW-0614">Plasmid</keyword>
<keyword evidence="1" id="KW-0472">Membrane</keyword>
<dbReference type="RefSeq" id="WP_060515405.1">
    <property type="nucleotide sequence ID" value="NZ_JALKHN010000002.1"/>
</dbReference>
<evidence type="ECO:0000313" key="2">
    <source>
        <dbReference type="EMBL" id="QFX76700.1"/>
    </source>
</evidence>
<proteinExistence type="predicted"/>
<keyword evidence="1" id="KW-0812">Transmembrane</keyword>
<keyword evidence="1" id="KW-1133">Transmembrane helix</keyword>
<feature type="transmembrane region" description="Helical" evidence="1">
    <location>
        <begin position="52"/>
        <end position="75"/>
    </location>
</feature>